<dbReference type="PANTHER" id="PTHR19432:SF70">
    <property type="entry name" value="SUCROSE TRANSPORT PROTEIN SUC1-RELATED"/>
    <property type="match status" value="1"/>
</dbReference>
<evidence type="ECO:0000256" key="8">
    <source>
        <dbReference type="ARBA" id="ARBA00022989"/>
    </source>
</evidence>
<evidence type="ECO:0000256" key="3">
    <source>
        <dbReference type="ARBA" id="ARBA00007134"/>
    </source>
</evidence>
<evidence type="ECO:0000256" key="5">
    <source>
        <dbReference type="ARBA" id="ARBA00022597"/>
    </source>
</evidence>
<dbReference type="Proteomes" id="UP001604277">
    <property type="component" value="Unassembled WGS sequence"/>
</dbReference>
<comment type="similarity">
    <text evidence="10">Belongs to the major facilitator superfamily. Phosphate:H(+) symporter (TC 2.A.1.9) family.</text>
</comment>
<keyword evidence="6 11" id="KW-0812">Transmembrane</keyword>
<proteinExistence type="inferred from homology"/>
<evidence type="ECO:0000256" key="10">
    <source>
        <dbReference type="ARBA" id="ARBA00044504"/>
    </source>
</evidence>
<evidence type="ECO:0000256" key="1">
    <source>
        <dbReference type="ARBA" id="ARBA00004141"/>
    </source>
</evidence>
<name>A0ABD1U510_9LAMI</name>
<evidence type="ECO:0000256" key="6">
    <source>
        <dbReference type="ARBA" id="ARBA00022692"/>
    </source>
</evidence>
<dbReference type="Gene3D" id="1.20.1250.20">
    <property type="entry name" value="MFS general substrate transporter like domains"/>
    <property type="match status" value="1"/>
</dbReference>
<keyword evidence="7" id="KW-0769">Symport</keyword>
<evidence type="ECO:0000256" key="7">
    <source>
        <dbReference type="ARBA" id="ARBA00022847"/>
    </source>
</evidence>
<keyword evidence="5" id="KW-0762">Sugar transport</keyword>
<comment type="subcellular location">
    <subcellularLocation>
        <location evidence="1">Membrane</location>
        <topology evidence="1">Multi-pass membrane protein</topology>
    </subcellularLocation>
</comment>
<sequence length="223" mass="24531">MEAGEGVKNVVTSLKLQLQQQPAPPQEPLWKIIMVASIAAGVQFGRSLQLSLLTPYVQLLGMPHKWAAFIWLCGPVSGMIVQPLVGYYSDNCSSRFGRRRPFIAAGSALAVIAVFLIGFAADFGHASGDPLGNSFMPRAIAVFVVGFWILDVANMLQGPCRAFLADLSGGNARRMTMANALFSFFMAVARWAICWVMLRVHTLTSTNYFHFQRRKLVMCTVQI</sequence>
<dbReference type="AlphaFoldDB" id="A0ABD1U510"/>
<comment type="similarity">
    <text evidence="3">Belongs to the glycoside-pentoside-hexuronide (GPH) cation symporter transporter (TC 2.A.2.4) family.</text>
</comment>
<protein>
    <submittedName>
        <fullName evidence="12">Sucrose transport protein SUC5</fullName>
    </submittedName>
</protein>
<feature type="transmembrane region" description="Helical" evidence="11">
    <location>
        <begin position="101"/>
        <end position="123"/>
    </location>
</feature>
<evidence type="ECO:0000256" key="2">
    <source>
        <dbReference type="ARBA" id="ARBA00004914"/>
    </source>
</evidence>
<keyword evidence="8 11" id="KW-1133">Transmembrane helix</keyword>
<reference evidence="13" key="1">
    <citation type="submission" date="2024-07" db="EMBL/GenBank/DDBJ databases">
        <title>Two chromosome-level genome assemblies of Korean endemic species Abeliophyllum distichum and Forsythia ovata (Oleaceae).</title>
        <authorList>
            <person name="Jang H."/>
        </authorList>
    </citation>
    <scope>NUCLEOTIDE SEQUENCE [LARGE SCALE GENOMIC DNA]</scope>
</reference>
<evidence type="ECO:0000313" key="13">
    <source>
        <dbReference type="Proteomes" id="UP001604277"/>
    </source>
</evidence>
<feature type="transmembrane region" description="Helical" evidence="11">
    <location>
        <begin position="66"/>
        <end position="89"/>
    </location>
</feature>
<keyword evidence="9 11" id="KW-0472">Membrane</keyword>
<evidence type="ECO:0000256" key="4">
    <source>
        <dbReference type="ARBA" id="ARBA00022448"/>
    </source>
</evidence>
<keyword evidence="4" id="KW-0813">Transport</keyword>
<evidence type="ECO:0000313" key="12">
    <source>
        <dbReference type="EMBL" id="KAL2520084.1"/>
    </source>
</evidence>
<dbReference type="GO" id="GO:0016020">
    <property type="term" value="C:membrane"/>
    <property type="evidence" value="ECO:0007669"/>
    <property type="project" value="UniProtKB-SubCell"/>
</dbReference>
<comment type="pathway">
    <text evidence="2">Glycan biosynthesis; sucrose metabolism.</text>
</comment>
<accession>A0ABD1U510</accession>
<dbReference type="PANTHER" id="PTHR19432">
    <property type="entry name" value="SUGAR TRANSPORTER"/>
    <property type="match status" value="1"/>
</dbReference>
<organism evidence="12 13">
    <name type="scientific">Forsythia ovata</name>
    <dbReference type="NCBI Taxonomy" id="205694"/>
    <lineage>
        <taxon>Eukaryota</taxon>
        <taxon>Viridiplantae</taxon>
        <taxon>Streptophyta</taxon>
        <taxon>Embryophyta</taxon>
        <taxon>Tracheophyta</taxon>
        <taxon>Spermatophyta</taxon>
        <taxon>Magnoliopsida</taxon>
        <taxon>eudicotyledons</taxon>
        <taxon>Gunneridae</taxon>
        <taxon>Pentapetalae</taxon>
        <taxon>asterids</taxon>
        <taxon>lamiids</taxon>
        <taxon>Lamiales</taxon>
        <taxon>Oleaceae</taxon>
        <taxon>Forsythieae</taxon>
        <taxon>Forsythia</taxon>
    </lineage>
</organism>
<evidence type="ECO:0000256" key="11">
    <source>
        <dbReference type="SAM" id="Phobius"/>
    </source>
</evidence>
<keyword evidence="13" id="KW-1185">Reference proteome</keyword>
<dbReference type="SUPFAM" id="SSF103473">
    <property type="entry name" value="MFS general substrate transporter"/>
    <property type="match status" value="1"/>
</dbReference>
<feature type="transmembrane region" description="Helical" evidence="11">
    <location>
        <begin position="135"/>
        <end position="156"/>
    </location>
</feature>
<dbReference type="GO" id="GO:0015293">
    <property type="term" value="F:symporter activity"/>
    <property type="evidence" value="ECO:0007669"/>
    <property type="project" value="UniProtKB-KW"/>
</dbReference>
<gene>
    <name evidence="12" type="ORF">Fot_24007</name>
</gene>
<evidence type="ECO:0000256" key="9">
    <source>
        <dbReference type="ARBA" id="ARBA00023136"/>
    </source>
</evidence>
<dbReference type="InterPro" id="IPR036259">
    <property type="entry name" value="MFS_trans_sf"/>
</dbReference>
<feature type="transmembrane region" description="Helical" evidence="11">
    <location>
        <begin position="177"/>
        <end position="198"/>
    </location>
</feature>
<dbReference type="Pfam" id="PF13347">
    <property type="entry name" value="MFS_2"/>
    <property type="match status" value="1"/>
</dbReference>
<dbReference type="EMBL" id="JBFOLJ010000007">
    <property type="protein sequence ID" value="KAL2520084.1"/>
    <property type="molecule type" value="Genomic_DNA"/>
</dbReference>
<comment type="caution">
    <text evidence="12">The sequence shown here is derived from an EMBL/GenBank/DDBJ whole genome shotgun (WGS) entry which is preliminary data.</text>
</comment>